<accession>A0A9D9H1H1</accession>
<keyword evidence="7 15" id="KW-1133">Transmembrane helix</keyword>
<proteinExistence type="inferred from homology"/>
<feature type="coiled-coil region" evidence="17">
    <location>
        <begin position="37"/>
        <end position="119"/>
    </location>
</feature>
<comment type="caution">
    <text evidence="18">The sequence shown here is derived from an EMBL/GenBank/DDBJ whole genome shotgun (WGS) entry which is preliminary data.</text>
</comment>
<name>A0A9D9H1H1_9BACT</name>
<comment type="function">
    <text evidence="11 15">F(1)F(0) ATP synthase produces ATP from ADP in the presence of a proton or sodium gradient. F-type ATPases consist of two structural domains, F(1) containing the extramembraneous catalytic core and F(0) containing the membrane proton channel, linked together by a central stalk and a peripheral stalk. During catalysis, ATP synthesis in the catalytic domain of F(1) is coupled via a rotary mechanism of the central stalk subunits to proton translocation.</text>
</comment>
<dbReference type="EMBL" id="JADIMZ010000101">
    <property type="protein sequence ID" value="MBO8432981.1"/>
    <property type="molecule type" value="Genomic_DNA"/>
</dbReference>
<dbReference type="HAMAP" id="MF_01398">
    <property type="entry name" value="ATP_synth_b_bprime"/>
    <property type="match status" value="1"/>
</dbReference>
<reference evidence="18" key="2">
    <citation type="journal article" date="2021" name="PeerJ">
        <title>Extensive microbial diversity within the chicken gut microbiome revealed by metagenomics and culture.</title>
        <authorList>
            <person name="Gilroy R."/>
            <person name="Ravi A."/>
            <person name="Getino M."/>
            <person name="Pursley I."/>
            <person name="Horton D.L."/>
            <person name="Alikhan N.F."/>
            <person name="Baker D."/>
            <person name="Gharbi K."/>
            <person name="Hall N."/>
            <person name="Watson M."/>
            <person name="Adriaenssens E.M."/>
            <person name="Foster-Nyarko E."/>
            <person name="Jarju S."/>
            <person name="Secka A."/>
            <person name="Antonio M."/>
            <person name="Oren A."/>
            <person name="Chaudhuri R.R."/>
            <person name="La Ragione R."/>
            <person name="Hildebrand F."/>
            <person name="Pallen M.J."/>
        </authorList>
    </citation>
    <scope>NUCLEOTIDE SEQUENCE</scope>
    <source>
        <strain evidence="18">2889</strain>
    </source>
</reference>
<dbReference type="AlphaFoldDB" id="A0A9D9H1H1"/>
<evidence type="ECO:0000256" key="9">
    <source>
        <dbReference type="ARBA" id="ARBA00023136"/>
    </source>
</evidence>
<keyword evidence="5 15" id="KW-0812">Transmembrane</keyword>
<comment type="similarity">
    <text evidence="1 15 16">Belongs to the ATPase B chain family.</text>
</comment>
<evidence type="ECO:0000256" key="14">
    <source>
        <dbReference type="ARBA" id="ARBA00037847"/>
    </source>
</evidence>
<evidence type="ECO:0000256" key="13">
    <source>
        <dbReference type="ARBA" id="ARBA00026054"/>
    </source>
</evidence>
<dbReference type="GO" id="GO:0046933">
    <property type="term" value="F:proton-transporting ATP synthase activity, rotational mechanism"/>
    <property type="evidence" value="ECO:0007669"/>
    <property type="project" value="UniProtKB-UniRule"/>
</dbReference>
<keyword evidence="4 15" id="KW-0138">CF(0)</keyword>
<dbReference type="InterPro" id="IPR002146">
    <property type="entry name" value="ATP_synth_b/b'su_bac/chlpt"/>
</dbReference>
<evidence type="ECO:0000256" key="16">
    <source>
        <dbReference type="RuleBase" id="RU003848"/>
    </source>
</evidence>
<dbReference type="InterPro" id="IPR005864">
    <property type="entry name" value="ATP_synth_F0_bsu_bac"/>
</dbReference>
<dbReference type="PANTHER" id="PTHR33445">
    <property type="entry name" value="ATP SYNTHASE SUBUNIT B', CHLOROPLASTIC"/>
    <property type="match status" value="1"/>
</dbReference>
<keyword evidence="2 15" id="KW-0813">Transport</keyword>
<dbReference type="InterPro" id="IPR028987">
    <property type="entry name" value="ATP_synth_B-like_membr_sf"/>
</dbReference>
<sequence>MELVMPGVGVLFWTCLIFLILFLLLKKWAFPVINGMIRKREEKISSALEEAENTRKEMAELQARNSEMLAEARSEKEKIIGQAKEFRRQIEDSSRQKAKEEYDRIMQSARADIEREKQAALEELRVSVANIALDMAEKVIDSELSDRAKQKELVEKGLKDLKL</sequence>
<comment type="subcellular location">
    <subcellularLocation>
        <location evidence="15">Cell membrane</location>
        <topology evidence="15">Single-pass membrane protein</topology>
    </subcellularLocation>
    <subcellularLocation>
        <location evidence="14">Endomembrane system</location>
        <topology evidence="14">Single-pass membrane protein</topology>
    </subcellularLocation>
</comment>
<keyword evidence="9 15" id="KW-0472">Membrane</keyword>
<evidence type="ECO:0000256" key="11">
    <source>
        <dbReference type="ARBA" id="ARBA00025198"/>
    </source>
</evidence>
<dbReference type="Gene3D" id="1.20.5.620">
    <property type="entry name" value="F1F0 ATP synthase subunit B, membrane domain"/>
    <property type="match status" value="1"/>
</dbReference>
<comment type="function">
    <text evidence="12">Component of the F(0) channel, it forms part of the peripheral stalk, linking F(1) to F(0). The b'-subunit is a diverged and duplicated form of b found in plants and photosynthetic bacteria.</text>
</comment>
<dbReference type="NCBIfam" id="TIGR01144">
    <property type="entry name" value="ATP_synt_b"/>
    <property type="match status" value="1"/>
</dbReference>
<keyword evidence="10 15" id="KW-0066">ATP synthesis</keyword>
<evidence type="ECO:0000256" key="10">
    <source>
        <dbReference type="ARBA" id="ARBA00023310"/>
    </source>
</evidence>
<comment type="subunit">
    <text evidence="13">F-type ATPases have 2 components, F(1) - the catalytic core - and F(0) - the membrane proton channel. F(1) has five subunits: alpha(3), beta(3), gamma(1), delta(1), epsilon(1). F(0) has four main subunits: a(1), b(2) and c(10-14). The alpha and beta chains form an alternating ring which encloses part of the gamma chain. F(1) is attached to F(0) by a central stalk formed by the gamma and epsilon chains, while a peripheral stalk is formed by the delta and b chains.</text>
</comment>
<protein>
    <recommendedName>
        <fullName evidence="15">ATP synthase subunit b</fullName>
    </recommendedName>
    <alternativeName>
        <fullName evidence="15">ATP synthase F(0) sector subunit b</fullName>
    </alternativeName>
    <alternativeName>
        <fullName evidence="15">ATPase subunit I</fullName>
    </alternativeName>
    <alternativeName>
        <fullName evidence="15">F-type ATPase subunit b</fullName>
        <shortName evidence="15">F-ATPase subunit b</shortName>
    </alternativeName>
</protein>
<evidence type="ECO:0000256" key="12">
    <source>
        <dbReference type="ARBA" id="ARBA00025614"/>
    </source>
</evidence>
<dbReference type="SUPFAM" id="SSF81573">
    <property type="entry name" value="F1F0 ATP synthase subunit B, membrane domain"/>
    <property type="match status" value="1"/>
</dbReference>
<evidence type="ECO:0000256" key="1">
    <source>
        <dbReference type="ARBA" id="ARBA00005513"/>
    </source>
</evidence>
<dbReference type="InterPro" id="IPR050059">
    <property type="entry name" value="ATP_synthase_B_chain"/>
</dbReference>
<dbReference type="Proteomes" id="UP000823612">
    <property type="component" value="Unassembled WGS sequence"/>
</dbReference>
<evidence type="ECO:0000256" key="8">
    <source>
        <dbReference type="ARBA" id="ARBA00023065"/>
    </source>
</evidence>
<evidence type="ECO:0000256" key="17">
    <source>
        <dbReference type="SAM" id="Coils"/>
    </source>
</evidence>
<evidence type="ECO:0000256" key="7">
    <source>
        <dbReference type="ARBA" id="ARBA00022989"/>
    </source>
</evidence>
<evidence type="ECO:0000256" key="15">
    <source>
        <dbReference type="HAMAP-Rule" id="MF_01398"/>
    </source>
</evidence>
<keyword evidence="3 15" id="KW-1003">Cell membrane</keyword>
<evidence type="ECO:0000313" key="18">
    <source>
        <dbReference type="EMBL" id="MBO8432981.1"/>
    </source>
</evidence>
<comment type="subunit">
    <text evidence="15">F-type ATPases have 2 components, F(1) - the catalytic core - and F(0) - the membrane proton channel. F(1) has five subunits: alpha(3), beta(3), gamma(1), delta(1), epsilon(1). F(0) has three main subunits: a(1), b(2) and c(10-14). The alpha and beta chains form an alternating ring which encloses part of the gamma chain. F(1) is attached to F(0) by a central stalk formed by the gamma and epsilon chains, while a peripheral stalk is formed by the delta and b chains.</text>
</comment>
<dbReference type="GO" id="GO:0046961">
    <property type="term" value="F:proton-transporting ATPase activity, rotational mechanism"/>
    <property type="evidence" value="ECO:0007669"/>
    <property type="project" value="TreeGrafter"/>
</dbReference>
<evidence type="ECO:0000256" key="2">
    <source>
        <dbReference type="ARBA" id="ARBA00022448"/>
    </source>
</evidence>
<keyword evidence="6 15" id="KW-0375">Hydrogen ion transport</keyword>
<gene>
    <name evidence="15 18" type="primary">atpF</name>
    <name evidence="18" type="ORF">IAB08_06785</name>
</gene>
<reference evidence="18" key="1">
    <citation type="submission" date="2020-10" db="EMBL/GenBank/DDBJ databases">
        <authorList>
            <person name="Gilroy R."/>
        </authorList>
    </citation>
    <scope>NUCLEOTIDE SEQUENCE</scope>
    <source>
        <strain evidence="18">2889</strain>
    </source>
</reference>
<evidence type="ECO:0000256" key="3">
    <source>
        <dbReference type="ARBA" id="ARBA00022475"/>
    </source>
</evidence>
<keyword evidence="8 15" id="KW-0406">Ion transport</keyword>
<evidence type="ECO:0000256" key="5">
    <source>
        <dbReference type="ARBA" id="ARBA00022692"/>
    </source>
</evidence>
<organism evidence="18 19">
    <name type="scientific">Candidatus Pullibacteroides excrementavium</name>
    <dbReference type="NCBI Taxonomy" id="2840905"/>
    <lineage>
        <taxon>Bacteria</taxon>
        <taxon>Pseudomonadati</taxon>
        <taxon>Bacteroidota</taxon>
        <taxon>Bacteroidia</taxon>
        <taxon>Bacteroidales</taxon>
        <taxon>Candidatus Pullibacteroides</taxon>
    </lineage>
</organism>
<dbReference type="CDD" id="cd06503">
    <property type="entry name" value="ATP-synt_Fo_b"/>
    <property type="match status" value="1"/>
</dbReference>
<dbReference type="GO" id="GO:0012505">
    <property type="term" value="C:endomembrane system"/>
    <property type="evidence" value="ECO:0007669"/>
    <property type="project" value="UniProtKB-SubCell"/>
</dbReference>
<dbReference type="GO" id="GO:0005886">
    <property type="term" value="C:plasma membrane"/>
    <property type="evidence" value="ECO:0007669"/>
    <property type="project" value="UniProtKB-SubCell"/>
</dbReference>
<dbReference type="GO" id="GO:0045259">
    <property type="term" value="C:proton-transporting ATP synthase complex"/>
    <property type="evidence" value="ECO:0007669"/>
    <property type="project" value="UniProtKB-KW"/>
</dbReference>
<evidence type="ECO:0000256" key="4">
    <source>
        <dbReference type="ARBA" id="ARBA00022547"/>
    </source>
</evidence>
<evidence type="ECO:0000313" key="19">
    <source>
        <dbReference type="Proteomes" id="UP000823612"/>
    </source>
</evidence>
<evidence type="ECO:0000256" key="6">
    <source>
        <dbReference type="ARBA" id="ARBA00022781"/>
    </source>
</evidence>
<dbReference type="Pfam" id="PF00430">
    <property type="entry name" value="ATP-synt_B"/>
    <property type="match status" value="1"/>
</dbReference>
<dbReference type="PANTHER" id="PTHR33445:SF1">
    <property type="entry name" value="ATP SYNTHASE SUBUNIT B"/>
    <property type="match status" value="1"/>
</dbReference>
<keyword evidence="17" id="KW-0175">Coiled coil</keyword>